<evidence type="ECO:0000313" key="2">
    <source>
        <dbReference type="Proteomes" id="UP000325440"/>
    </source>
</evidence>
<organism evidence="1 2">
    <name type="scientific">Cinara cedri</name>
    <dbReference type="NCBI Taxonomy" id="506608"/>
    <lineage>
        <taxon>Eukaryota</taxon>
        <taxon>Metazoa</taxon>
        <taxon>Ecdysozoa</taxon>
        <taxon>Arthropoda</taxon>
        <taxon>Hexapoda</taxon>
        <taxon>Insecta</taxon>
        <taxon>Pterygota</taxon>
        <taxon>Neoptera</taxon>
        <taxon>Paraneoptera</taxon>
        <taxon>Hemiptera</taxon>
        <taxon>Sternorrhyncha</taxon>
        <taxon>Aphidomorpha</taxon>
        <taxon>Aphidoidea</taxon>
        <taxon>Aphididae</taxon>
        <taxon>Lachninae</taxon>
        <taxon>Cinara</taxon>
    </lineage>
</organism>
<dbReference type="Proteomes" id="UP000325440">
    <property type="component" value="Unassembled WGS sequence"/>
</dbReference>
<name>A0A5E4NRT0_9HEMI</name>
<reference evidence="1 2" key="1">
    <citation type="submission" date="2019-08" db="EMBL/GenBank/DDBJ databases">
        <authorList>
            <person name="Alioto T."/>
            <person name="Alioto T."/>
            <person name="Gomez Garrido J."/>
        </authorList>
    </citation>
    <scope>NUCLEOTIDE SEQUENCE [LARGE SCALE GENOMIC DNA]</scope>
</reference>
<keyword evidence="2" id="KW-1185">Reference proteome</keyword>
<accession>A0A5E4NRT0</accession>
<protein>
    <submittedName>
        <fullName evidence="1">Uncharacterized protein</fullName>
    </submittedName>
</protein>
<sequence>MNDKLFYKNNNMLSEDILELLDDGSVTEIVSVQSEEDVELFLFKKFKSLLDKYVKSDFFFVKSRGKHGLKYSGMSANKELIKIPQKSYPLRKSKITSLRLVLPILV</sequence>
<evidence type="ECO:0000313" key="1">
    <source>
        <dbReference type="EMBL" id="VVC45346.1"/>
    </source>
</evidence>
<gene>
    <name evidence="1" type="ORF">CINCED_3A013655</name>
</gene>
<proteinExistence type="predicted"/>
<dbReference type="EMBL" id="CABPRJ010002399">
    <property type="protein sequence ID" value="VVC45346.1"/>
    <property type="molecule type" value="Genomic_DNA"/>
</dbReference>
<dbReference type="AlphaFoldDB" id="A0A5E4NRT0"/>